<dbReference type="EMBL" id="LN890655">
    <property type="protein sequence ID" value="CUS03000.2"/>
    <property type="molecule type" value="Genomic_DNA"/>
</dbReference>
<proteinExistence type="predicted"/>
<keyword evidence="4 6" id="KW-1133">Transmembrane helix</keyword>
<dbReference type="OrthoDB" id="9779786at2"/>
<feature type="transmembrane region" description="Helical" evidence="6">
    <location>
        <begin position="23"/>
        <end position="43"/>
    </location>
</feature>
<dbReference type="GO" id="GO:0005886">
    <property type="term" value="C:plasma membrane"/>
    <property type="evidence" value="ECO:0007669"/>
    <property type="project" value="UniProtKB-SubCell"/>
</dbReference>
<comment type="subcellular location">
    <subcellularLocation>
        <location evidence="1">Cell membrane</location>
        <topology evidence="1">Multi-pass membrane protein</topology>
    </subcellularLocation>
</comment>
<name>A0A160T3A2_9CHLR</name>
<evidence type="ECO:0000256" key="6">
    <source>
        <dbReference type="SAM" id="Phobius"/>
    </source>
</evidence>
<feature type="transmembrane region" description="Helical" evidence="6">
    <location>
        <begin position="90"/>
        <end position="109"/>
    </location>
</feature>
<feature type="transmembrane region" description="Helical" evidence="6">
    <location>
        <begin position="161"/>
        <end position="182"/>
    </location>
</feature>
<dbReference type="Pfam" id="PF02588">
    <property type="entry name" value="YitT_membrane"/>
    <property type="match status" value="1"/>
</dbReference>
<dbReference type="InterPro" id="IPR019264">
    <property type="entry name" value="DUF2179"/>
</dbReference>
<feature type="transmembrane region" description="Helical" evidence="6">
    <location>
        <begin position="121"/>
        <end position="140"/>
    </location>
</feature>
<protein>
    <recommendedName>
        <fullName evidence="7">DUF2179 domain-containing protein</fullName>
    </recommendedName>
</protein>
<evidence type="ECO:0000256" key="1">
    <source>
        <dbReference type="ARBA" id="ARBA00004651"/>
    </source>
</evidence>
<keyword evidence="5 6" id="KW-0472">Membrane</keyword>
<evidence type="ECO:0000256" key="4">
    <source>
        <dbReference type="ARBA" id="ARBA00022989"/>
    </source>
</evidence>
<dbReference type="Gene3D" id="3.30.70.120">
    <property type="match status" value="1"/>
</dbReference>
<dbReference type="InterPro" id="IPR015867">
    <property type="entry name" value="N-reg_PII/ATP_PRibTrfase_C"/>
</dbReference>
<reference evidence="8" key="1">
    <citation type="submission" date="2016-01" db="EMBL/GenBank/DDBJ databases">
        <authorList>
            <person name="Mcilroy J.S."/>
            <person name="Karst M S."/>
            <person name="Albertsen M."/>
        </authorList>
    </citation>
    <scope>NUCLEOTIDE SEQUENCE</scope>
    <source>
        <strain evidence="8">Cfx-K</strain>
    </source>
</reference>
<keyword evidence="2" id="KW-1003">Cell membrane</keyword>
<dbReference type="CDD" id="cd16380">
    <property type="entry name" value="YitT_C"/>
    <property type="match status" value="1"/>
</dbReference>
<evidence type="ECO:0000259" key="7">
    <source>
        <dbReference type="Pfam" id="PF10035"/>
    </source>
</evidence>
<organism evidence="8 9">
    <name type="scientific">Candidatus Promineifilum breve</name>
    <dbReference type="NCBI Taxonomy" id="1806508"/>
    <lineage>
        <taxon>Bacteria</taxon>
        <taxon>Bacillati</taxon>
        <taxon>Chloroflexota</taxon>
        <taxon>Ardenticatenia</taxon>
        <taxon>Candidatus Promineifilales</taxon>
        <taxon>Candidatus Promineifilaceae</taxon>
        <taxon>Candidatus Promineifilum</taxon>
    </lineage>
</organism>
<evidence type="ECO:0000313" key="9">
    <source>
        <dbReference type="Proteomes" id="UP000215027"/>
    </source>
</evidence>
<evidence type="ECO:0000256" key="5">
    <source>
        <dbReference type="ARBA" id="ARBA00023136"/>
    </source>
</evidence>
<dbReference type="PANTHER" id="PTHR33545">
    <property type="entry name" value="UPF0750 MEMBRANE PROTEIN YITT-RELATED"/>
    <property type="match status" value="1"/>
</dbReference>
<accession>A0A160T3A2</accession>
<keyword evidence="9" id="KW-1185">Reference proteome</keyword>
<dbReference type="InterPro" id="IPR051461">
    <property type="entry name" value="UPF0750_membrane"/>
</dbReference>
<dbReference type="KEGG" id="pbf:CFX0092_A1122"/>
<gene>
    <name evidence="8" type="ORF">CFX0092_A1122</name>
</gene>
<dbReference type="RefSeq" id="WP_095042551.1">
    <property type="nucleotide sequence ID" value="NZ_LN890655.1"/>
</dbReference>
<feature type="domain" description="DUF2179" evidence="7">
    <location>
        <begin position="236"/>
        <end position="289"/>
    </location>
</feature>
<dbReference type="Proteomes" id="UP000215027">
    <property type="component" value="Chromosome I"/>
</dbReference>
<evidence type="ECO:0000256" key="3">
    <source>
        <dbReference type="ARBA" id="ARBA00022692"/>
    </source>
</evidence>
<evidence type="ECO:0000313" key="8">
    <source>
        <dbReference type="EMBL" id="CUS03000.2"/>
    </source>
</evidence>
<keyword evidence="3 6" id="KW-0812">Transmembrane</keyword>
<feature type="transmembrane region" description="Helical" evidence="6">
    <location>
        <begin position="63"/>
        <end position="83"/>
    </location>
</feature>
<sequence>MATIKGYLNRETPINWRETIRNYIFLTIGATIMMVNFNIFMAPGNIAPGGMGGLTLILNHYTGIPRGIGMLLMSTPLIALGFWQLGRFRFLVRTLYVTIYYTLGVDLTARFFPPQAIVDDLLLTALYGGVLGGIGYGLVLRGRGMVSGTGIISRILQLRTGIPISQLYMIIDGVIIVALGLTFGWERALYGMIMLFIMGLASDYVLEGPSVVRVVFIITDRPEAVGARLMARLGVGVTRWAGEGMYTQEERTILFCTVTRPDVEVLHGLVEEIDPAAFVVIGQGHQARGGMVRPPVFAKPPERPSEPEPM</sequence>
<dbReference type="AlphaFoldDB" id="A0A160T3A2"/>
<dbReference type="PIRSF" id="PIRSF006483">
    <property type="entry name" value="Membrane_protein_YitT"/>
    <property type="match status" value="1"/>
</dbReference>
<dbReference type="PANTHER" id="PTHR33545:SF5">
    <property type="entry name" value="UPF0750 MEMBRANE PROTEIN YITT"/>
    <property type="match status" value="1"/>
</dbReference>
<feature type="transmembrane region" description="Helical" evidence="6">
    <location>
        <begin position="188"/>
        <end position="206"/>
    </location>
</feature>
<evidence type="ECO:0000256" key="2">
    <source>
        <dbReference type="ARBA" id="ARBA00022475"/>
    </source>
</evidence>
<dbReference type="Pfam" id="PF10035">
    <property type="entry name" value="DUF2179"/>
    <property type="match status" value="1"/>
</dbReference>
<dbReference type="InterPro" id="IPR003740">
    <property type="entry name" value="YitT"/>
</dbReference>